<keyword evidence="5" id="KW-0106">Calcium</keyword>
<evidence type="ECO:0000256" key="3">
    <source>
        <dbReference type="ARBA" id="ARBA00022723"/>
    </source>
</evidence>
<evidence type="ECO:0000256" key="4">
    <source>
        <dbReference type="ARBA" id="ARBA00022737"/>
    </source>
</evidence>
<dbReference type="Gene3D" id="1.10.238.10">
    <property type="entry name" value="EF-hand"/>
    <property type="match status" value="2"/>
</dbReference>
<protein>
    <submittedName>
        <fullName evidence="9">Frequenin-1-like</fullName>
    </submittedName>
</protein>
<evidence type="ECO:0000259" key="7">
    <source>
        <dbReference type="PROSITE" id="PS50222"/>
    </source>
</evidence>
<dbReference type="RefSeq" id="XP_022242486.1">
    <property type="nucleotide sequence ID" value="XM_022386778.1"/>
</dbReference>
<dbReference type="PROSITE" id="PS00018">
    <property type="entry name" value="EF_HAND_1"/>
    <property type="match status" value="3"/>
</dbReference>
<feature type="domain" description="EF-hand" evidence="7">
    <location>
        <begin position="121"/>
        <end position="156"/>
    </location>
</feature>
<dbReference type="PANTHER" id="PTHR23055">
    <property type="entry name" value="CALCIUM BINDING PROTEINS"/>
    <property type="match status" value="1"/>
</dbReference>
<dbReference type="PROSITE" id="PS50222">
    <property type="entry name" value="EF_HAND_2"/>
    <property type="match status" value="3"/>
</dbReference>
<evidence type="ECO:0000256" key="6">
    <source>
        <dbReference type="ARBA" id="ARBA00023288"/>
    </source>
</evidence>
<evidence type="ECO:0000313" key="9">
    <source>
        <dbReference type="RefSeq" id="XP_022242486.1"/>
    </source>
</evidence>
<keyword evidence="2" id="KW-0519">Myristate</keyword>
<name>A0ABM1SFT1_LIMPO</name>
<reference evidence="9" key="1">
    <citation type="submission" date="2025-08" db="UniProtKB">
        <authorList>
            <consortium name="RefSeq"/>
        </authorList>
    </citation>
    <scope>IDENTIFICATION</scope>
    <source>
        <tissue evidence="9">Muscle</tissue>
    </source>
</reference>
<keyword evidence="4" id="KW-0677">Repeat</keyword>
<dbReference type="Proteomes" id="UP000694941">
    <property type="component" value="Unplaced"/>
</dbReference>
<evidence type="ECO:0000256" key="2">
    <source>
        <dbReference type="ARBA" id="ARBA00022707"/>
    </source>
</evidence>
<dbReference type="InterPro" id="IPR028846">
    <property type="entry name" value="Recoverin"/>
</dbReference>
<feature type="domain" description="EF-hand" evidence="7">
    <location>
        <begin position="74"/>
        <end position="109"/>
    </location>
</feature>
<dbReference type="PANTHER" id="PTHR23055:SF198">
    <property type="entry name" value="NEURONAL CALCIUM SENSOR 1"/>
    <property type="match status" value="1"/>
</dbReference>
<dbReference type="SUPFAM" id="SSF47473">
    <property type="entry name" value="EF-hand"/>
    <property type="match status" value="1"/>
</dbReference>
<dbReference type="PRINTS" id="PR00450">
    <property type="entry name" value="RECOVERIN"/>
</dbReference>
<gene>
    <name evidence="9" type="primary">LOC106460129</name>
</gene>
<proteinExistence type="inferred from homology"/>
<dbReference type="InterPro" id="IPR002048">
    <property type="entry name" value="EF_hand_dom"/>
</dbReference>
<keyword evidence="8" id="KW-1185">Reference proteome</keyword>
<accession>A0ABM1SFT1</accession>
<dbReference type="InterPro" id="IPR018247">
    <property type="entry name" value="EF_Hand_1_Ca_BS"/>
</dbReference>
<dbReference type="InterPro" id="IPR011992">
    <property type="entry name" value="EF-hand-dom_pair"/>
</dbReference>
<sequence>TEKEIRQWYKGFLKDCPDGLLTEQGFLKIYKQFFPHGDPSKFASLVFRVFDENKDGSIEFEEFIKALSVTSRGNLEEKLIWAFKLYDVDNDGYITREEMYSIVDAIYQMLGNQAKEAEEESPRQRVDRIFEQLDKNHDNKLTIDEFKEGSQHDPKIVQALSLYAP</sequence>
<dbReference type="CDD" id="cd00051">
    <property type="entry name" value="EFh"/>
    <property type="match status" value="2"/>
</dbReference>
<dbReference type="SMART" id="SM00054">
    <property type="entry name" value="EFh"/>
    <property type="match status" value="3"/>
</dbReference>
<feature type="domain" description="EF-hand" evidence="7">
    <location>
        <begin position="38"/>
        <end position="73"/>
    </location>
</feature>
<keyword evidence="6" id="KW-0449">Lipoprotein</keyword>
<feature type="non-terminal residue" evidence="9">
    <location>
        <position position="1"/>
    </location>
</feature>
<comment type="similarity">
    <text evidence="1">Belongs to the recoverin family.</text>
</comment>
<evidence type="ECO:0000256" key="1">
    <source>
        <dbReference type="ARBA" id="ARBA00006049"/>
    </source>
</evidence>
<dbReference type="Pfam" id="PF00036">
    <property type="entry name" value="EF-hand_1"/>
    <property type="match status" value="1"/>
</dbReference>
<keyword evidence="3" id="KW-0479">Metal-binding</keyword>
<evidence type="ECO:0000256" key="5">
    <source>
        <dbReference type="ARBA" id="ARBA00022837"/>
    </source>
</evidence>
<dbReference type="Pfam" id="PF13499">
    <property type="entry name" value="EF-hand_7"/>
    <property type="match status" value="1"/>
</dbReference>
<organism evidence="8 9">
    <name type="scientific">Limulus polyphemus</name>
    <name type="common">Atlantic horseshoe crab</name>
    <dbReference type="NCBI Taxonomy" id="6850"/>
    <lineage>
        <taxon>Eukaryota</taxon>
        <taxon>Metazoa</taxon>
        <taxon>Ecdysozoa</taxon>
        <taxon>Arthropoda</taxon>
        <taxon>Chelicerata</taxon>
        <taxon>Merostomata</taxon>
        <taxon>Xiphosura</taxon>
        <taxon>Limulidae</taxon>
        <taxon>Limulus</taxon>
    </lineage>
</organism>
<dbReference type="GeneID" id="106460129"/>
<evidence type="ECO:0000313" key="8">
    <source>
        <dbReference type="Proteomes" id="UP000694941"/>
    </source>
</evidence>